<accession>A0ABW6VM53</accession>
<proteinExistence type="predicted"/>
<protein>
    <submittedName>
        <fullName evidence="2">NAD(P)-dependent oxidoreductase</fullName>
    </submittedName>
</protein>
<dbReference type="PANTHER" id="PTHR43355:SF2">
    <property type="entry name" value="FLAVIN REDUCTASE (NADPH)"/>
    <property type="match status" value="1"/>
</dbReference>
<sequence>MKIAVVGAAGMVGSRVVDEAARRGHDPIAIFRRRRPAALPRGVTAVAGDTDDPGRLSRLFDGTDAIVAAIRPAPGYEHTVAATTTTLLDAAEAARTRIVVVGGAAPLRTPGHPDRLVLDSPEYVPRAWRSIAAASIAQLDACRAHRADWVYLSPPAILEPGTRTGTYRRGTATLITGADGASRISAEDLAVAVLDELESPGGDKHFTVG</sequence>
<evidence type="ECO:0000259" key="1">
    <source>
        <dbReference type="Pfam" id="PF13460"/>
    </source>
</evidence>
<evidence type="ECO:0000313" key="3">
    <source>
        <dbReference type="Proteomes" id="UP001602287"/>
    </source>
</evidence>
<dbReference type="EMBL" id="JBIAZM010000001">
    <property type="protein sequence ID" value="MFF5198711.1"/>
    <property type="molecule type" value="Genomic_DNA"/>
</dbReference>
<comment type="caution">
    <text evidence="2">The sequence shown here is derived from an EMBL/GenBank/DDBJ whole genome shotgun (WGS) entry which is preliminary data.</text>
</comment>
<dbReference type="Proteomes" id="UP001602287">
    <property type="component" value="Unassembled WGS sequence"/>
</dbReference>
<dbReference type="InterPro" id="IPR016040">
    <property type="entry name" value="NAD(P)-bd_dom"/>
</dbReference>
<organism evidence="2 3">
    <name type="scientific">Micromonospora parva</name>
    <dbReference type="NCBI Taxonomy" id="1464048"/>
    <lineage>
        <taxon>Bacteria</taxon>
        <taxon>Bacillati</taxon>
        <taxon>Actinomycetota</taxon>
        <taxon>Actinomycetes</taxon>
        <taxon>Micromonosporales</taxon>
        <taxon>Micromonosporaceae</taxon>
        <taxon>Micromonospora</taxon>
    </lineage>
</organism>
<reference evidence="2 3" key="1">
    <citation type="submission" date="2024-10" db="EMBL/GenBank/DDBJ databases">
        <title>The Natural Products Discovery Center: Release of the First 8490 Sequenced Strains for Exploring Actinobacteria Biosynthetic Diversity.</title>
        <authorList>
            <person name="Kalkreuter E."/>
            <person name="Kautsar S.A."/>
            <person name="Yang D."/>
            <person name="Bader C.D."/>
            <person name="Teijaro C.N."/>
            <person name="Fluegel L."/>
            <person name="Davis C.M."/>
            <person name="Simpson J.R."/>
            <person name="Lauterbach L."/>
            <person name="Steele A.D."/>
            <person name="Gui C."/>
            <person name="Meng S."/>
            <person name="Li G."/>
            <person name="Viehrig K."/>
            <person name="Ye F."/>
            <person name="Su P."/>
            <person name="Kiefer A.F."/>
            <person name="Nichols A."/>
            <person name="Cepeda A.J."/>
            <person name="Yan W."/>
            <person name="Fan B."/>
            <person name="Jiang Y."/>
            <person name="Adhikari A."/>
            <person name="Zheng C.-J."/>
            <person name="Schuster L."/>
            <person name="Cowan T.M."/>
            <person name="Smanski M.J."/>
            <person name="Chevrette M.G."/>
            <person name="De Carvalho L.P.S."/>
            <person name="Shen B."/>
        </authorList>
    </citation>
    <scope>NUCLEOTIDE SEQUENCE [LARGE SCALE GENOMIC DNA]</scope>
    <source>
        <strain evidence="2 3">NPDC000140</strain>
    </source>
</reference>
<gene>
    <name evidence="2" type="ORF">ACFY3B_03785</name>
</gene>
<evidence type="ECO:0000313" key="2">
    <source>
        <dbReference type="EMBL" id="MFF5198711.1"/>
    </source>
</evidence>
<dbReference type="InterPro" id="IPR051606">
    <property type="entry name" value="Polyketide_Oxido-like"/>
</dbReference>
<dbReference type="Pfam" id="PF13460">
    <property type="entry name" value="NAD_binding_10"/>
    <property type="match status" value="1"/>
</dbReference>
<dbReference type="RefSeq" id="WP_030328423.1">
    <property type="nucleotide sequence ID" value="NZ_JBIAZM010000001.1"/>
</dbReference>
<name>A0ABW6VM53_9ACTN</name>
<dbReference type="SUPFAM" id="SSF51735">
    <property type="entry name" value="NAD(P)-binding Rossmann-fold domains"/>
    <property type="match status" value="1"/>
</dbReference>
<dbReference type="PANTHER" id="PTHR43355">
    <property type="entry name" value="FLAVIN REDUCTASE (NADPH)"/>
    <property type="match status" value="1"/>
</dbReference>
<keyword evidence="3" id="KW-1185">Reference proteome</keyword>
<dbReference type="Gene3D" id="3.40.50.720">
    <property type="entry name" value="NAD(P)-binding Rossmann-like Domain"/>
    <property type="match status" value="1"/>
</dbReference>
<feature type="domain" description="NAD(P)-binding" evidence="1">
    <location>
        <begin position="7"/>
        <end position="200"/>
    </location>
</feature>
<dbReference type="InterPro" id="IPR036291">
    <property type="entry name" value="NAD(P)-bd_dom_sf"/>
</dbReference>